<feature type="chain" id="PRO_5007573399" description="Peptidase M10 metallopeptidase domain-containing protein" evidence="6">
    <location>
        <begin position="20"/>
        <end position="404"/>
    </location>
</feature>
<keyword evidence="9" id="KW-1185">Reference proteome</keyword>
<evidence type="ECO:0000256" key="5">
    <source>
        <dbReference type="SAM" id="MobiDB-lite"/>
    </source>
</evidence>
<keyword evidence="3" id="KW-0378">Hydrolase</keyword>
<keyword evidence="6" id="KW-0732">Signal</keyword>
<keyword evidence="4" id="KW-0862">Zinc</keyword>
<dbReference type="InterPro" id="IPR001818">
    <property type="entry name" value="Pept_M10_metallopeptidase"/>
</dbReference>
<organism evidence="8 9">
    <name type="scientific">Bdellovibrio bacteriovorus</name>
    <dbReference type="NCBI Taxonomy" id="959"/>
    <lineage>
        <taxon>Bacteria</taxon>
        <taxon>Pseudomonadati</taxon>
        <taxon>Bdellovibrionota</taxon>
        <taxon>Bdellovibrionia</taxon>
        <taxon>Bdellovibrionales</taxon>
        <taxon>Pseudobdellovibrionaceae</taxon>
        <taxon>Bdellovibrio</taxon>
    </lineage>
</organism>
<evidence type="ECO:0000313" key="8">
    <source>
        <dbReference type="EMBL" id="KYG65564.1"/>
    </source>
</evidence>
<dbReference type="GO" id="GO:0031012">
    <property type="term" value="C:extracellular matrix"/>
    <property type="evidence" value="ECO:0007669"/>
    <property type="project" value="InterPro"/>
</dbReference>
<dbReference type="GO" id="GO:0004222">
    <property type="term" value="F:metalloendopeptidase activity"/>
    <property type="evidence" value="ECO:0007669"/>
    <property type="project" value="InterPro"/>
</dbReference>
<dbReference type="SUPFAM" id="SSF55486">
    <property type="entry name" value="Metalloproteases ('zincins'), catalytic domain"/>
    <property type="match status" value="1"/>
</dbReference>
<accession>A0A150WMG6</accession>
<evidence type="ECO:0000256" key="4">
    <source>
        <dbReference type="ARBA" id="ARBA00022833"/>
    </source>
</evidence>
<feature type="signal peptide" evidence="6">
    <location>
        <begin position="1"/>
        <end position="19"/>
    </location>
</feature>
<gene>
    <name evidence="8" type="ORF">AZI86_00340</name>
</gene>
<dbReference type="RefSeq" id="WP_061833108.1">
    <property type="nucleotide sequence ID" value="NZ_LUKE01000001.1"/>
</dbReference>
<dbReference type="GO" id="GO:0008270">
    <property type="term" value="F:zinc ion binding"/>
    <property type="evidence" value="ECO:0007669"/>
    <property type="project" value="InterPro"/>
</dbReference>
<dbReference type="OrthoDB" id="5313036at2"/>
<comment type="caution">
    <text evidence="8">The sequence shown here is derived from an EMBL/GenBank/DDBJ whole genome shotgun (WGS) entry which is preliminary data.</text>
</comment>
<dbReference type="GO" id="GO:0006508">
    <property type="term" value="P:proteolysis"/>
    <property type="evidence" value="ECO:0007669"/>
    <property type="project" value="UniProtKB-KW"/>
</dbReference>
<keyword evidence="1" id="KW-0645">Protease</keyword>
<dbReference type="Gene3D" id="3.40.390.10">
    <property type="entry name" value="Collagenase (Catalytic Domain)"/>
    <property type="match status" value="1"/>
</dbReference>
<evidence type="ECO:0000313" key="9">
    <source>
        <dbReference type="Proteomes" id="UP000075320"/>
    </source>
</evidence>
<dbReference type="PROSITE" id="PS51257">
    <property type="entry name" value="PROKAR_LIPOPROTEIN"/>
    <property type="match status" value="1"/>
</dbReference>
<feature type="compositionally biased region" description="Basic and acidic residues" evidence="5">
    <location>
        <begin position="81"/>
        <end position="104"/>
    </location>
</feature>
<dbReference type="Proteomes" id="UP000075320">
    <property type="component" value="Unassembled WGS sequence"/>
</dbReference>
<proteinExistence type="predicted"/>
<protein>
    <recommendedName>
        <fullName evidence="7">Peptidase M10 metallopeptidase domain-containing protein</fullName>
    </recommendedName>
</protein>
<feature type="domain" description="Peptidase M10 metallopeptidase" evidence="7">
    <location>
        <begin position="337"/>
        <end position="382"/>
    </location>
</feature>
<evidence type="ECO:0000256" key="3">
    <source>
        <dbReference type="ARBA" id="ARBA00022801"/>
    </source>
</evidence>
<dbReference type="EMBL" id="LUKE01000001">
    <property type="protein sequence ID" value="KYG65564.1"/>
    <property type="molecule type" value="Genomic_DNA"/>
</dbReference>
<keyword evidence="2" id="KW-0479">Metal-binding</keyword>
<dbReference type="Pfam" id="PF00413">
    <property type="entry name" value="Peptidase_M10"/>
    <property type="match status" value="1"/>
</dbReference>
<evidence type="ECO:0000259" key="7">
    <source>
        <dbReference type="Pfam" id="PF00413"/>
    </source>
</evidence>
<name>A0A150WMG6_BDEBC</name>
<evidence type="ECO:0000256" key="6">
    <source>
        <dbReference type="SAM" id="SignalP"/>
    </source>
</evidence>
<feature type="region of interest" description="Disordered" evidence="5">
    <location>
        <begin position="81"/>
        <end position="106"/>
    </location>
</feature>
<evidence type="ECO:0000256" key="2">
    <source>
        <dbReference type="ARBA" id="ARBA00022723"/>
    </source>
</evidence>
<dbReference type="InterPro" id="IPR024079">
    <property type="entry name" value="MetalloPept_cat_dom_sf"/>
</dbReference>
<sequence>MNFRFLFIAIALLTLSACGDSGSSAPPEIKEYVIKGDPDEFIAGATLDTTSPYNADNVQQLSNYSLISLIEFAQKGAPDKYTSKEELQEKNSNKETDTAPERKTYRLNIKPGPGTKFIGTVENLGAEFEFTPDNNGHLQLTQVKGDKQTMAVRTLHWSQTPDKSTISILFSYENADSGKGIAAIYFKADSVQKKIPLYDKVYQYLAGAGVGIAWNQEKTLTVKSCGANVNEAWAKIGVEAWSKALGNRLKLSYEKSTTYAPFSDLNQRCIYALNIYDKSPGNANLGTTPSILDLNSGEIIDSDVIIFNAAFKTLEQKYKDAGYQDLQVQSALKKDESITYTHELGHLLGLHHKFDGTQSIMSYDFNTTVLTNYDIKAIQTLYPRDEYSERTKVTSTGKPLNKKK</sequence>
<evidence type="ECO:0000256" key="1">
    <source>
        <dbReference type="ARBA" id="ARBA00022670"/>
    </source>
</evidence>
<reference evidence="8 9" key="1">
    <citation type="submission" date="2016-03" db="EMBL/GenBank/DDBJ databases">
        <authorList>
            <person name="Ploux O."/>
        </authorList>
    </citation>
    <scope>NUCLEOTIDE SEQUENCE [LARGE SCALE GENOMIC DNA]</scope>
    <source>
        <strain evidence="8 9">R0</strain>
    </source>
</reference>
<dbReference type="AlphaFoldDB" id="A0A150WMG6"/>